<evidence type="ECO:0000256" key="1">
    <source>
        <dbReference type="ARBA" id="ARBA00005513"/>
    </source>
</evidence>
<gene>
    <name evidence="13 16" type="primary">atpF</name>
    <name evidence="16" type="ORF">H5993_06790</name>
</gene>
<dbReference type="SUPFAM" id="SSF81573">
    <property type="entry name" value="F1F0 ATP synthase subunit B, membrane domain"/>
    <property type="match status" value="1"/>
</dbReference>
<dbReference type="CDD" id="cd06503">
    <property type="entry name" value="ATP-synt_Fo_b"/>
    <property type="match status" value="1"/>
</dbReference>
<evidence type="ECO:0000256" key="15">
    <source>
        <dbReference type="SAM" id="Coils"/>
    </source>
</evidence>
<name>A0ABS2EPY0_9LACO</name>
<dbReference type="Pfam" id="PF00430">
    <property type="entry name" value="ATP-synt_B"/>
    <property type="match status" value="1"/>
</dbReference>
<feature type="transmembrane region" description="Helical" evidence="13">
    <location>
        <begin position="15"/>
        <end position="34"/>
    </location>
</feature>
<accession>A0ABS2EPY0</accession>
<evidence type="ECO:0000256" key="5">
    <source>
        <dbReference type="ARBA" id="ARBA00022692"/>
    </source>
</evidence>
<comment type="function">
    <text evidence="11 13">F(1)F(0) ATP synthase produces ATP from ADP in the presence of a proton or sodium gradient. F-type ATPases consist of two structural domains, F(1) containing the extramembraneous catalytic core and F(0) containing the membrane proton channel, linked together by a central stalk and a peripheral stalk. During catalysis, ATP synthesis in the catalytic domain of F(1) is coupled via a rotary mechanism of the central stalk subunits to proton translocation.</text>
</comment>
<evidence type="ECO:0000256" key="8">
    <source>
        <dbReference type="ARBA" id="ARBA00023065"/>
    </source>
</evidence>
<comment type="similarity">
    <text evidence="1 13 14">Belongs to the ATPase B chain family.</text>
</comment>
<keyword evidence="5 13" id="KW-0812">Transmembrane</keyword>
<evidence type="ECO:0000256" key="14">
    <source>
        <dbReference type="RuleBase" id="RU003848"/>
    </source>
</evidence>
<evidence type="ECO:0000256" key="3">
    <source>
        <dbReference type="ARBA" id="ARBA00022475"/>
    </source>
</evidence>
<keyword evidence="9 13" id="KW-0472">Membrane</keyword>
<comment type="caution">
    <text evidence="16">The sequence shown here is derived from an EMBL/GenBank/DDBJ whole genome shotgun (WGS) entry which is preliminary data.</text>
</comment>
<sequence>MLVIAESNSLYVGDMLFYLISFIITALLVWHFVWKPVTGMMEKRAKTVANDIDSAKKSREEAEQLATKRQAQLEGSQAEAAKIVDQAKKSAKTQGDQIVATAQADAQNLKEQAQRDAKQAREDALRGAKDDVANLSIEIASKLIKKQLNADDQKALIDSYIEGLVEHES</sequence>
<evidence type="ECO:0000256" key="2">
    <source>
        <dbReference type="ARBA" id="ARBA00022448"/>
    </source>
</evidence>
<dbReference type="InterPro" id="IPR050059">
    <property type="entry name" value="ATP_synthase_B_chain"/>
</dbReference>
<proteinExistence type="inferred from homology"/>
<dbReference type="InterPro" id="IPR028987">
    <property type="entry name" value="ATP_synth_B-like_membr_sf"/>
</dbReference>
<comment type="subunit">
    <text evidence="13">F-type ATPases have 2 components, F(1) - the catalytic core - and F(0) - the membrane proton channel. F(1) has five subunits: alpha(3), beta(3), gamma(1), delta(1), epsilon(1). F(0) has three main subunits: a(1), b(2) and c(10-14). The alpha and beta chains form an alternating ring which encloses part of the gamma chain. F(1) is attached to F(0) by a central stalk formed by the gamma and epsilon chains, while a peripheral stalk is formed by the delta and b chains.</text>
</comment>
<comment type="subcellular location">
    <subcellularLocation>
        <location evidence="13">Cell membrane</location>
        <topology evidence="13">Single-pass membrane protein</topology>
    </subcellularLocation>
    <subcellularLocation>
        <location evidence="12">Endomembrane system</location>
        <topology evidence="12">Single-pass membrane protein</topology>
    </subcellularLocation>
</comment>
<keyword evidence="2 13" id="KW-0813">Transport</keyword>
<dbReference type="HAMAP" id="MF_01398">
    <property type="entry name" value="ATP_synth_b_bprime"/>
    <property type="match status" value="1"/>
</dbReference>
<reference evidence="16 17" key="1">
    <citation type="journal article" date="2021" name="Sci. Rep.">
        <title>The distribution of antibiotic resistance genes in chicken gut microbiota commensals.</title>
        <authorList>
            <person name="Juricova H."/>
            <person name="Matiasovicova J."/>
            <person name="Kubasova T."/>
            <person name="Cejkova D."/>
            <person name="Rychlik I."/>
        </authorList>
    </citation>
    <scope>NUCLEOTIDE SEQUENCE [LARGE SCALE GENOMIC DNA]</scope>
    <source>
        <strain evidence="16 17">An810</strain>
    </source>
</reference>
<evidence type="ECO:0000256" key="11">
    <source>
        <dbReference type="ARBA" id="ARBA00025198"/>
    </source>
</evidence>
<evidence type="ECO:0000256" key="4">
    <source>
        <dbReference type="ARBA" id="ARBA00022547"/>
    </source>
</evidence>
<organism evidence="16 17">
    <name type="scientific">Limosilactobacillus alvi</name>
    <dbReference type="NCBI Taxonomy" id="990412"/>
    <lineage>
        <taxon>Bacteria</taxon>
        <taxon>Bacillati</taxon>
        <taxon>Bacillota</taxon>
        <taxon>Bacilli</taxon>
        <taxon>Lactobacillales</taxon>
        <taxon>Lactobacillaceae</taxon>
        <taxon>Limosilactobacillus</taxon>
    </lineage>
</organism>
<keyword evidence="10 13" id="KW-0066">ATP synthesis</keyword>
<dbReference type="InterPro" id="IPR002146">
    <property type="entry name" value="ATP_synth_b/b'su_bac/chlpt"/>
</dbReference>
<keyword evidence="6 13" id="KW-0375">Hydrogen ion transport</keyword>
<evidence type="ECO:0000256" key="13">
    <source>
        <dbReference type="HAMAP-Rule" id="MF_01398"/>
    </source>
</evidence>
<protein>
    <recommendedName>
        <fullName evidence="13">ATP synthase subunit b</fullName>
    </recommendedName>
    <alternativeName>
        <fullName evidence="13">ATP synthase F(0) sector subunit b</fullName>
    </alternativeName>
    <alternativeName>
        <fullName evidence="13">ATPase subunit I</fullName>
    </alternativeName>
    <alternativeName>
        <fullName evidence="13">F-type ATPase subunit b</fullName>
        <shortName evidence="13">F-ATPase subunit b</shortName>
    </alternativeName>
</protein>
<keyword evidence="17" id="KW-1185">Reference proteome</keyword>
<evidence type="ECO:0000313" key="17">
    <source>
        <dbReference type="Proteomes" id="UP000776629"/>
    </source>
</evidence>
<keyword evidence="8 13" id="KW-0406">Ion transport</keyword>
<dbReference type="PANTHER" id="PTHR33445:SF1">
    <property type="entry name" value="ATP SYNTHASE SUBUNIT B"/>
    <property type="match status" value="1"/>
</dbReference>
<keyword evidence="3 13" id="KW-1003">Cell membrane</keyword>
<evidence type="ECO:0000256" key="6">
    <source>
        <dbReference type="ARBA" id="ARBA00022781"/>
    </source>
</evidence>
<dbReference type="NCBIfam" id="TIGR01144">
    <property type="entry name" value="ATP_synt_b"/>
    <property type="match status" value="1"/>
</dbReference>
<keyword evidence="15" id="KW-0175">Coiled coil</keyword>
<dbReference type="RefSeq" id="WP_204776755.1">
    <property type="nucleotide sequence ID" value="NZ_JACJJQ010000030.1"/>
</dbReference>
<comment type="function">
    <text evidence="13">Component of the F(0) channel, it forms part of the peripheral stalk, linking F(1) to F(0).</text>
</comment>
<dbReference type="Proteomes" id="UP000776629">
    <property type="component" value="Unassembled WGS sequence"/>
</dbReference>
<evidence type="ECO:0000313" key="16">
    <source>
        <dbReference type="EMBL" id="MBM6754460.1"/>
    </source>
</evidence>
<dbReference type="EMBL" id="JACJJQ010000030">
    <property type="protein sequence ID" value="MBM6754460.1"/>
    <property type="molecule type" value="Genomic_DNA"/>
</dbReference>
<evidence type="ECO:0000256" key="9">
    <source>
        <dbReference type="ARBA" id="ARBA00023136"/>
    </source>
</evidence>
<evidence type="ECO:0000256" key="12">
    <source>
        <dbReference type="ARBA" id="ARBA00037847"/>
    </source>
</evidence>
<evidence type="ECO:0000256" key="7">
    <source>
        <dbReference type="ARBA" id="ARBA00022989"/>
    </source>
</evidence>
<keyword evidence="7 13" id="KW-1133">Transmembrane helix</keyword>
<dbReference type="PANTHER" id="PTHR33445">
    <property type="entry name" value="ATP SYNTHASE SUBUNIT B', CHLOROPLASTIC"/>
    <property type="match status" value="1"/>
</dbReference>
<evidence type="ECO:0000256" key="10">
    <source>
        <dbReference type="ARBA" id="ARBA00023310"/>
    </source>
</evidence>
<feature type="coiled-coil region" evidence="15">
    <location>
        <begin position="45"/>
        <end position="123"/>
    </location>
</feature>
<keyword evidence="4 13" id="KW-0138">CF(0)</keyword>
<dbReference type="InterPro" id="IPR005864">
    <property type="entry name" value="ATP_synth_F0_bsu_bac"/>
</dbReference>
<dbReference type="Gene3D" id="6.10.250.1580">
    <property type="match status" value="1"/>
</dbReference>